<evidence type="ECO:0000313" key="3">
    <source>
        <dbReference type="EMBL" id="CAH2005443.1"/>
    </source>
</evidence>
<comment type="caution">
    <text evidence="3">The sequence shown here is derived from an EMBL/GenBank/DDBJ whole genome shotgun (WGS) entry which is preliminary data.</text>
</comment>
<dbReference type="Proteomes" id="UP001152888">
    <property type="component" value="Unassembled WGS sequence"/>
</dbReference>
<gene>
    <name evidence="3" type="ORF">ACAOBT_LOCUS28538</name>
</gene>
<dbReference type="AlphaFoldDB" id="A0A9P0LY38"/>
<protein>
    <recommendedName>
        <fullName evidence="2">PiggyBac transposable element-derived protein domain-containing protein</fullName>
    </recommendedName>
</protein>
<keyword evidence="4" id="KW-1185">Reference proteome</keyword>
<accession>A0A9P0LY38</accession>
<name>A0A9P0LY38_ACAOB</name>
<feature type="region of interest" description="Disordered" evidence="1">
    <location>
        <begin position="1"/>
        <end position="59"/>
    </location>
</feature>
<organism evidence="3 4">
    <name type="scientific">Acanthoscelides obtectus</name>
    <name type="common">Bean weevil</name>
    <name type="synonym">Bruchus obtectus</name>
    <dbReference type="NCBI Taxonomy" id="200917"/>
    <lineage>
        <taxon>Eukaryota</taxon>
        <taxon>Metazoa</taxon>
        <taxon>Ecdysozoa</taxon>
        <taxon>Arthropoda</taxon>
        <taxon>Hexapoda</taxon>
        <taxon>Insecta</taxon>
        <taxon>Pterygota</taxon>
        <taxon>Neoptera</taxon>
        <taxon>Endopterygota</taxon>
        <taxon>Coleoptera</taxon>
        <taxon>Polyphaga</taxon>
        <taxon>Cucujiformia</taxon>
        <taxon>Chrysomeloidea</taxon>
        <taxon>Chrysomelidae</taxon>
        <taxon>Bruchinae</taxon>
        <taxon>Bruchini</taxon>
        <taxon>Acanthoscelides</taxon>
    </lineage>
</organism>
<sequence length="145" mass="16561">MASSDVQMTIDDSSDYDSQCSSSDESDNDSNFNEDFEESDTESEHEPDLDPSFEMPWTENGIPRPAFHFTSNRGAQVINLKGILQTFEYFLDDLIDMIIRETNKYASQYIPSNQDNLKPNSRAKTWFDTDSNEIRTLIGLLILPS</sequence>
<proteinExistence type="predicted"/>
<evidence type="ECO:0000259" key="2">
    <source>
        <dbReference type="Pfam" id="PF13843"/>
    </source>
</evidence>
<dbReference type="EMBL" id="CAKOFQ010007639">
    <property type="protein sequence ID" value="CAH2005443.1"/>
    <property type="molecule type" value="Genomic_DNA"/>
</dbReference>
<reference evidence="3" key="1">
    <citation type="submission" date="2022-03" db="EMBL/GenBank/DDBJ databases">
        <authorList>
            <person name="Sayadi A."/>
        </authorList>
    </citation>
    <scope>NUCLEOTIDE SEQUENCE</scope>
</reference>
<dbReference type="Pfam" id="PF13843">
    <property type="entry name" value="DDE_Tnp_1_7"/>
    <property type="match status" value="1"/>
</dbReference>
<evidence type="ECO:0000256" key="1">
    <source>
        <dbReference type="SAM" id="MobiDB-lite"/>
    </source>
</evidence>
<feature type="domain" description="PiggyBac transposable element-derived protein" evidence="2">
    <location>
        <begin position="85"/>
        <end position="143"/>
    </location>
</feature>
<evidence type="ECO:0000313" key="4">
    <source>
        <dbReference type="Proteomes" id="UP001152888"/>
    </source>
</evidence>
<dbReference type="InterPro" id="IPR029526">
    <property type="entry name" value="PGBD"/>
</dbReference>
<feature type="compositionally biased region" description="Acidic residues" evidence="1">
    <location>
        <begin position="24"/>
        <end position="41"/>
    </location>
</feature>
<dbReference type="OrthoDB" id="5876240at2759"/>